<dbReference type="OrthoDB" id="7029768at2"/>
<keyword evidence="2" id="KW-0238">DNA-binding</keyword>
<dbReference type="RefSeq" id="WP_025167036.1">
    <property type="nucleotide sequence ID" value="NZ_AWSQ01000008.1"/>
</dbReference>
<dbReference type="InterPro" id="IPR013321">
    <property type="entry name" value="Arc_rbn_hlx_hlx"/>
</dbReference>
<reference evidence="2 3" key="1">
    <citation type="journal article" date="2014" name="Genome Announc.">
        <title>Draft Genome Sequence of Petroleum Oil-Degrading Marine Bacterium Pseudomonas taeanensis Strain MS-3, Isolated from a Crude Oil-Contaminated Seashore.</title>
        <authorList>
            <person name="Lee S.Y."/>
            <person name="Kim S.H."/>
            <person name="Lee D.G."/>
            <person name="Shin S."/>
            <person name="Yun S.H."/>
            <person name="Choi C.W."/>
            <person name="Chung Y.H."/>
            <person name="Choi J.S."/>
            <person name="Kahng H.Y."/>
            <person name="Kim S.I."/>
        </authorList>
    </citation>
    <scope>NUCLEOTIDE SEQUENCE [LARGE SCALE GENOMIC DNA]</scope>
    <source>
        <strain evidence="2 3">MS-3</strain>
    </source>
</reference>
<accession>A0A0A1YGH6</accession>
<dbReference type="SUPFAM" id="SSF47598">
    <property type="entry name" value="Ribbon-helix-helix"/>
    <property type="match status" value="1"/>
</dbReference>
<protein>
    <submittedName>
        <fullName evidence="2">DNA-binding protein</fullName>
    </submittedName>
</protein>
<evidence type="ECO:0000313" key="3">
    <source>
        <dbReference type="Proteomes" id="UP000030063"/>
    </source>
</evidence>
<dbReference type="EMBL" id="AWSQ01000008">
    <property type="protein sequence ID" value="KFX68098.1"/>
    <property type="molecule type" value="Genomic_DNA"/>
</dbReference>
<feature type="domain" description="Arc-like DNA binding" evidence="1">
    <location>
        <begin position="9"/>
        <end position="47"/>
    </location>
</feature>
<keyword evidence="3" id="KW-1185">Reference proteome</keyword>
<proteinExistence type="predicted"/>
<dbReference type="GO" id="GO:0003677">
    <property type="term" value="F:DNA binding"/>
    <property type="evidence" value="ECO:0007669"/>
    <property type="project" value="UniProtKB-KW"/>
</dbReference>
<dbReference type="GO" id="GO:0006355">
    <property type="term" value="P:regulation of DNA-templated transcription"/>
    <property type="evidence" value="ECO:0007669"/>
    <property type="project" value="InterPro"/>
</dbReference>
<dbReference type="AlphaFoldDB" id="A0A0A1YGH6"/>
<dbReference type="InterPro" id="IPR010985">
    <property type="entry name" value="Ribbon_hlx_hlx"/>
</dbReference>
<dbReference type="Proteomes" id="UP000030063">
    <property type="component" value="Unassembled WGS sequence"/>
</dbReference>
<dbReference type="Gene3D" id="1.10.1220.10">
    <property type="entry name" value="Met repressor-like"/>
    <property type="match status" value="1"/>
</dbReference>
<evidence type="ECO:0000313" key="2">
    <source>
        <dbReference type="EMBL" id="KFX68098.1"/>
    </source>
</evidence>
<organism evidence="2 3">
    <name type="scientific">Pseudomonas taeanensis MS-3</name>
    <dbReference type="NCBI Taxonomy" id="1395571"/>
    <lineage>
        <taxon>Bacteria</taxon>
        <taxon>Pseudomonadati</taxon>
        <taxon>Pseudomonadota</taxon>
        <taxon>Gammaproteobacteria</taxon>
        <taxon>Pseudomonadales</taxon>
        <taxon>Pseudomonadaceae</taxon>
        <taxon>Pseudomonas</taxon>
    </lineage>
</organism>
<name>A0A0A1YGH6_9PSED</name>
<dbReference type="InterPro" id="IPR005569">
    <property type="entry name" value="Arc_DNA-bd_dom"/>
</dbReference>
<dbReference type="STRING" id="1395571.TMS3_0120330"/>
<comment type="caution">
    <text evidence="2">The sequence shown here is derived from an EMBL/GenBank/DDBJ whole genome shotgun (WGS) entry which is preliminary data.</text>
</comment>
<evidence type="ECO:0000259" key="1">
    <source>
        <dbReference type="Pfam" id="PF03869"/>
    </source>
</evidence>
<sequence length="80" mass="9139">MANKPQRKEEEKFVVRLPAGMRDRIAIKARVNSRSMNAEIVHRLERATELEVELERAHQVIDRLLSGSKATTAEALESRT</sequence>
<dbReference type="Pfam" id="PF03869">
    <property type="entry name" value="Arc"/>
    <property type="match status" value="1"/>
</dbReference>
<gene>
    <name evidence="2" type="ORF">TMS3_0120330</name>
</gene>